<comment type="pathway">
    <text evidence="3">Organic acid metabolism; glycolate biosynthesis; glycolate from 2-phosphoglycolate: step 1/1.</text>
</comment>
<comment type="catalytic activity">
    <reaction evidence="1">
        <text>2-phosphoglycolate + H2O = glycolate + phosphate</text>
        <dbReference type="Rhea" id="RHEA:14369"/>
        <dbReference type="ChEBI" id="CHEBI:15377"/>
        <dbReference type="ChEBI" id="CHEBI:29805"/>
        <dbReference type="ChEBI" id="CHEBI:43474"/>
        <dbReference type="ChEBI" id="CHEBI:58033"/>
        <dbReference type="EC" id="3.1.3.18"/>
    </reaction>
</comment>
<evidence type="ECO:0000256" key="8">
    <source>
        <dbReference type="ARBA" id="ARBA00022842"/>
    </source>
</evidence>
<dbReference type="InterPro" id="IPR023198">
    <property type="entry name" value="PGP-like_dom2"/>
</dbReference>
<dbReference type="InterPro" id="IPR037512">
    <property type="entry name" value="PGPase_prok"/>
</dbReference>
<dbReference type="InterPro" id="IPR023214">
    <property type="entry name" value="HAD_sf"/>
</dbReference>
<comment type="similarity">
    <text evidence="4">Belongs to the HAD-like hydrolase superfamily. CbbY/CbbZ/Gph/YieH family.</text>
</comment>
<keyword evidence="8" id="KW-0460">Magnesium</keyword>
<dbReference type="PANTHER" id="PTHR43434:SF1">
    <property type="entry name" value="PHOSPHOGLYCOLATE PHOSPHATASE"/>
    <property type="match status" value="1"/>
</dbReference>
<evidence type="ECO:0000313" key="11">
    <source>
        <dbReference type="Proteomes" id="UP000617355"/>
    </source>
</evidence>
<evidence type="ECO:0000256" key="1">
    <source>
        <dbReference type="ARBA" id="ARBA00000830"/>
    </source>
</evidence>
<dbReference type="PANTHER" id="PTHR43434">
    <property type="entry name" value="PHOSPHOGLYCOLATE PHOSPHATASE"/>
    <property type="match status" value="1"/>
</dbReference>
<keyword evidence="9" id="KW-0119">Carbohydrate metabolism</keyword>
<proteinExistence type="inferred from homology"/>
<dbReference type="Gene3D" id="3.40.50.1000">
    <property type="entry name" value="HAD superfamily/HAD-like"/>
    <property type="match status" value="1"/>
</dbReference>
<dbReference type="InterPro" id="IPR041492">
    <property type="entry name" value="HAD_2"/>
</dbReference>
<protein>
    <recommendedName>
        <fullName evidence="5">phosphoglycolate phosphatase</fullName>
        <ecNumber evidence="5">3.1.3.18</ecNumber>
    </recommendedName>
</protein>
<evidence type="ECO:0000256" key="2">
    <source>
        <dbReference type="ARBA" id="ARBA00001946"/>
    </source>
</evidence>
<dbReference type="SUPFAM" id="SSF56784">
    <property type="entry name" value="HAD-like"/>
    <property type="match status" value="1"/>
</dbReference>
<evidence type="ECO:0000256" key="4">
    <source>
        <dbReference type="ARBA" id="ARBA00006171"/>
    </source>
</evidence>
<keyword evidence="11" id="KW-1185">Reference proteome</keyword>
<gene>
    <name evidence="10" type="primary">cbbZ</name>
    <name evidence="10" type="ORF">GCM10011358_02980</name>
</gene>
<dbReference type="EC" id="3.1.3.18" evidence="5"/>
<evidence type="ECO:0000256" key="3">
    <source>
        <dbReference type="ARBA" id="ARBA00004818"/>
    </source>
</evidence>
<dbReference type="Proteomes" id="UP000617355">
    <property type="component" value="Unassembled WGS sequence"/>
</dbReference>
<comment type="cofactor">
    <cofactor evidence="2">
        <name>Mg(2+)</name>
        <dbReference type="ChEBI" id="CHEBI:18420"/>
    </cofactor>
</comment>
<name>A0ABQ1QBB7_9RHOB</name>
<accession>A0ABQ1QBB7</accession>
<evidence type="ECO:0000256" key="6">
    <source>
        <dbReference type="ARBA" id="ARBA00022723"/>
    </source>
</evidence>
<evidence type="ECO:0000256" key="7">
    <source>
        <dbReference type="ARBA" id="ARBA00022801"/>
    </source>
</evidence>
<reference evidence="11" key="1">
    <citation type="journal article" date="2019" name="Int. J. Syst. Evol. Microbiol.">
        <title>The Global Catalogue of Microorganisms (GCM) 10K type strain sequencing project: providing services to taxonomists for standard genome sequencing and annotation.</title>
        <authorList>
            <consortium name="The Broad Institute Genomics Platform"/>
            <consortium name="The Broad Institute Genome Sequencing Center for Infectious Disease"/>
            <person name="Wu L."/>
            <person name="Ma J."/>
        </authorList>
    </citation>
    <scope>NUCLEOTIDE SEQUENCE [LARGE SCALE GENOMIC DNA]</scope>
    <source>
        <strain evidence="11">CGMCC 1.12922</strain>
    </source>
</reference>
<keyword evidence="7" id="KW-0378">Hydrolase</keyword>
<dbReference type="SFLD" id="SFLDG01135">
    <property type="entry name" value="C1.5.6:_HAD__Beta-PGM__Phospha"/>
    <property type="match status" value="1"/>
</dbReference>
<comment type="caution">
    <text evidence="10">The sequence shown here is derived from an EMBL/GenBank/DDBJ whole genome shotgun (WGS) entry which is preliminary data.</text>
</comment>
<evidence type="ECO:0000313" key="10">
    <source>
        <dbReference type="EMBL" id="GGD21896.1"/>
    </source>
</evidence>
<keyword evidence="6" id="KW-0479">Metal-binding</keyword>
<evidence type="ECO:0000256" key="5">
    <source>
        <dbReference type="ARBA" id="ARBA00013078"/>
    </source>
</evidence>
<organism evidence="10 11">
    <name type="scientific">Sinisalibacter lacisalsi</name>
    <dbReference type="NCBI Taxonomy" id="1526570"/>
    <lineage>
        <taxon>Bacteria</taxon>
        <taxon>Pseudomonadati</taxon>
        <taxon>Pseudomonadota</taxon>
        <taxon>Alphaproteobacteria</taxon>
        <taxon>Rhodobacterales</taxon>
        <taxon>Roseobacteraceae</taxon>
        <taxon>Sinisalibacter</taxon>
    </lineage>
</organism>
<evidence type="ECO:0000256" key="9">
    <source>
        <dbReference type="ARBA" id="ARBA00023277"/>
    </source>
</evidence>
<dbReference type="RefSeq" id="WP_188525838.1">
    <property type="nucleotide sequence ID" value="NZ_BMGI01000001.1"/>
</dbReference>
<sequence>MNIVFDLDGTLVDSAPDIMVAANRMLDGEGLEPLDLATITSFIGNGLPKLVERVLRARGIAQSQFPRLYDEVRDFYNAAPADESRPFPGVPDLLAELSAKGHRIGVCTNKPEEPARLMLKLLHLENFIDVVVGGDALPEKKPHPAPLHLTFERLGEGEKLYVGDSEIDAEVALAAGVRFALHTQGYRKKAVEGLPHEFRFDRFEELGPIIDAIAEETAAA</sequence>
<dbReference type="NCBIfam" id="TIGR01549">
    <property type="entry name" value="HAD-SF-IA-v1"/>
    <property type="match status" value="1"/>
</dbReference>
<dbReference type="Gene3D" id="1.10.150.240">
    <property type="entry name" value="Putative phosphatase, domain 2"/>
    <property type="match status" value="1"/>
</dbReference>
<dbReference type="SFLD" id="SFLDG01129">
    <property type="entry name" value="C1.5:_HAD__Beta-PGM__Phosphata"/>
    <property type="match status" value="1"/>
</dbReference>
<dbReference type="SFLD" id="SFLDS00003">
    <property type="entry name" value="Haloacid_Dehalogenase"/>
    <property type="match status" value="1"/>
</dbReference>
<dbReference type="NCBIfam" id="TIGR01449">
    <property type="entry name" value="PGP_bact"/>
    <property type="match status" value="1"/>
</dbReference>
<dbReference type="InterPro" id="IPR050155">
    <property type="entry name" value="HAD-like_hydrolase_sf"/>
</dbReference>
<dbReference type="Pfam" id="PF13419">
    <property type="entry name" value="HAD_2"/>
    <property type="match status" value="1"/>
</dbReference>
<dbReference type="EMBL" id="BMGI01000001">
    <property type="protein sequence ID" value="GGD21896.1"/>
    <property type="molecule type" value="Genomic_DNA"/>
</dbReference>
<dbReference type="InterPro" id="IPR006439">
    <property type="entry name" value="HAD-SF_hydro_IA"/>
</dbReference>
<dbReference type="InterPro" id="IPR036412">
    <property type="entry name" value="HAD-like_sf"/>
</dbReference>